<dbReference type="RefSeq" id="WP_380932240.1">
    <property type="nucleotide sequence ID" value="NZ_JBHUEG010000007.1"/>
</dbReference>
<evidence type="ECO:0000313" key="15">
    <source>
        <dbReference type="Proteomes" id="UP001597545"/>
    </source>
</evidence>
<feature type="domain" description="SF4 helicase" evidence="13">
    <location>
        <begin position="169"/>
        <end position="438"/>
    </location>
</feature>
<keyword evidence="2 12" id="KW-0639">Primosome</keyword>
<dbReference type="PROSITE" id="PS51199">
    <property type="entry name" value="SF4_HELICASE"/>
    <property type="match status" value="1"/>
</dbReference>
<dbReference type="InterPro" id="IPR027417">
    <property type="entry name" value="P-loop_NTPase"/>
</dbReference>
<evidence type="ECO:0000313" key="14">
    <source>
        <dbReference type="EMBL" id="MFD2547713.1"/>
    </source>
</evidence>
<dbReference type="Gene3D" id="3.40.50.300">
    <property type="entry name" value="P-loop containing nucleotide triphosphate hydrolases"/>
    <property type="match status" value="1"/>
</dbReference>
<gene>
    <name evidence="14" type="primary">dnaB</name>
    <name evidence="14" type="ORF">ACFSR5_08660</name>
</gene>
<reference evidence="15" key="1">
    <citation type="journal article" date="2019" name="Int. J. Syst. Evol. Microbiol.">
        <title>The Global Catalogue of Microorganisms (GCM) 10K type strain sequencing project: providing services to taxonomists for standard genome sequencing and annotation.</title>
        <authorList>
            <consortium name="The Broad Institute Genomics Platform"/>
            <consortium name="The Broad Institute Genome Sequencing Center for Infectious Disease"/>
            <person name="Wu L."/>
            <person name="Ma J."/>
        </authorList>
    </citation>
    <scope>NUCLEOTIDE SEQUENCE [LARGE SCALE GENOMIC DNA]</scope>
    <source>
        <strain evidence="15">KCTC 42662</strain>
    </source>
</reference>
<dbReference type="PANTHER" id="PTHR30153">
    <property type="entry name" value="REPLICATIVE DNA HELICASE DNAB"/>
    <property type="match status" value="1"/>
</dbReference>
<evidence type="ECO:0000256" key="11">
    <source>
        <dbReference type="NCBIfam" id="TIGR00665"/>
    </source>
</evidence>
<keyword evidence="9" id="KW-0413">Isomerase</keyword>
<dbReference type="SUPFAM" id="SSF52540">
    <property type="entry name" value="P-loop containing nucleoside triphosphate hydrolases"/>
    <property type="match status" value="1"/>
</dbReference>
<keyword evidence="15" id="KW-1185">Reference proteome</keyword>
<evidence type="ECO:0000256" key="6">
    <source>
        <dbReference type="ARBA" id="ARBA00022806"/>
    </source>
</evidence>
<keyword evidence="8 12" id="KW-0238">DNA-binding</keyword>
<keyword evidence="5 12" id="KW-0378">Hydrolase</keyword>
<name>A0ABW5KHU7_9SPHI</name>
<evidence type="ECO:0000256" key="2">
    <source>
        <dbReference type="ARBA" id="ARBA00022515"/>
    </source>
</evidence>
<dbReference type="InterPro" id="IPR016136">
    <property type="entry name" value="DNA_helicase_N/primase_C"/>
</dbReference>
<keyword evidence="6 12" id="KW-0347">Helicase</keyword>
<dbReference type="Pfam" id="PF00772">
    <property type="entry name" value="DnaB"/>
    <property type="match status" value="1"/>
</dbReference>
<dbReference type="InterPro" id="IPR007692">
    <property type="entry name" value="DNA_helicase_DnaB"/>
</dbReference>
<protein>
    <recommendedName>
        <fullName evidence="11 12">Replicative DNA helicase</fullName>
        <ecNumber evidence="11 12">5.6.2.3</ecNumber>
    </recommendedName>
</protein>
<keyword evidence="3 12" id="KW-0235">DNA replication</keyword>
<comment type="function">
    <text evidence="12">The main replicative DNA helicase, it participates in initiation and elongation during chromosome replication. Travels ahead of the DNA replisome, separating dsDNA into templates for DNA synthesis. A processive ATP-dependent 5'-3' DNA helicase it has DNA-dependent ATPase activity.</text>
</comment>
<dbReference type="NCBIfam" id="TIGR00665">
    <property type="entry name" value="DnaB"/>
    <property type="match status" value="1"/>
</dbReference>
<evidence type="ECO:0000256" key="12">
    <source>
        <dbReference type="RuleBase" id="RU362085"/>
    </source>
</evidence>
<comment type="catalytic activity">
    <reaction evidence="10 12">
        <text>ATP + H2O = ADP + phosphate + H(+)</text>
        <dbReference type="Rhea" id="RHEA:13065"/>
        <dbReference type="ChEBI" id="CHEBI:15377"/>
        <dbReference type="ChEBI" id="CHEBI:15378"/>
        <dbReference type="ChEBI" id="CHEBI:30616"/>
        <dbReference type="ChEBI" id="CHEBI:43474"/>
        <dbReference type="ChEBI" id="CHEBI:456216"/>
        <dbReference type="EC" id="5.6.2.3"/>
    </reaction>
</comment>
<evidence type="ECO:0000256" key="7">
    <source>
        <dbReference type="ARBA" id="ARBA00022840"/>
    </source>
</evidence>
<dbReference type="InterPro" id="IPR007693">
    <property type="entry name" value="DNA_helicase_DnaB-like_N"/>
</dbReference>
<evidence type="ECO:0000259" key="13">
    <source>
        <dbReference type="PROSITE" id="PS51199"/>
    </source>
</evidence>
<sequence length="478" mass="53544">MALDLEEAVLGAIISESSAMMFVADILNPEMFYTEAHRLIYTACQELSISSDPMDLVTVTAKLRKNGNLEKIGGAYYLTQLTDKVVSSVNIEYHARIISQKFMQRELIKLSQVTILDCHDETKDIFEILDTYETQRDNIVNHVSAKKEVSQNAAVEELIADIVKKAEMGVKEVTGVDTGDKGLNSFTGGWQNSNLIIVAARPAMGKTAFILSKVISAAKSGKKVGVFSLEMARSELLTRVVSSETEIPLEKIKNCAMDANDWNRLHSRQPVIQNLPIYWDDSAHMTMIELSAKAKRMKRLHGVEMIVIDYLQLLTTKAKDRYNAVSDISRGLKVLAKELEMPVIALSQLSRSVESRPGNSKRPMLQDLRESGSIEQDADMVLFLYRPEYYGIDEDEEGRPTAGMAEVIIAKNRSGKTGTVQNRFQGEIMRFSSWDESTDSDVITDFSFVNQSAQLPSNDLNHHANWDFESKLPDDLPF</sequence>
<proteinExistence type="inferred from homology"/>
<evidence type="ECO:0000256" key="3">
    <source>
        <dbReference type="ARBA" id="ARBA00022705"/>
    </source>
</evidence>
<comment type="caution">
    <text evidence="14">The sequence shown here is derived from an EMBL/GenBank/DDBJ whole genome shotgun (WGS) entry which is preliminary data.</text>
</comment>
<evidence type="ECO:0000256" key="5">
    <source>
        <dbReference type="ARBA" id="ARBA00022801"/>
    </source>
</evidence>
<evidence type="ECO:0000256" key="1">
    <source>
        <dbReference type="ARBA" id="ARBA00008428"/>
    </source>
</evidence>
<dbReference type="SUPFAM" id="SSF48024">
    <property type="entry name" value="N-terminal domain of DnaB helicase"/>
    <property type="match status" value="1"/>
</dbReference>
<comment type="similarity">
    <text evidence="1 12">Belongs to the helicase family. DnaB subfamily.</text>
</comment>
<organism evidence="14 15">
    <name type="scientific">Sphingobacterium suaedae</name>
    <dbReference type="NCBI Taxonomy" id="1686402"/>
    <lineage>
        <taxon>Bacteria</taxon>
        <taxon>Pseudomonadati</taxon>
        <taxon>Bacteroidota</taxon>
        <taxon>Sphingobacteriia</taxon>
        <taxon>Sphingobacteriales</taxon>
        <taxon>Sphingobacteriaceae</taxon>
        <taxon>Sphingobacterium</taxon>
    </lineage>
</organism>
<dbReference type="GO" id="GO:0004386">
    <property type="term" value="F:helicase activity"/>
    <property type="evidence" value="ECO:0007669"/>
    <property type="project" value="UniProtKB-KW"/>
</dbReference>
<accession>A0ABW5KHU7</accession>
<keyword evidence="4 12" id="KW-0547">Nucleotide-binding</keyword>
<dbReference type="Proteomes" id="UP001597545">
    <property type="component" value="Unassembled WGS sequence"/>
</dbReference>
<dbReference type="Pfam" id="PF03796">
    <property type="entry name" value="DnaB_C"/>
    <property type="match status" value="1"/>
</dbReference>
<evidence type="ECO:0000256" key="10">
    <source>
        <dbReference type="ARBA" id="ARBA00048954"/>
    </source>
</evidence>
<dbReference type="CDD" id="cd00984">
    <property type="entry name" value="DnaB_C"/>
    <property type="match status" value="1"/>
</dbReference>
<evidence type="ECO:0000256" key="8">
    <source>
        <dbReference type="ARBA" id="ARBA00023125"/>
    </source>
</evidence>
<evidence type="ECO:0000256" key="4">
    <source>
        <dbReference type="ARBA" id="ARBA00022741"/>
    </source>
</evidence>
<keyword evidence="7 12" id="KW-0067">ATP-binding</keyword>
<dbReference type="InterPro" id="IPR007694">
    <property type="entry name" value="DNA_helicase_DnaB-like_C"/>
</dbReference>
<dbReference type="Gene3D" id="1.10.860.10">
    <property type="entry name" value="DNAb Helicase, Chain A"/>
    <property type="match status" value="1"/>
</dbReference>
<dbReference type="InterPro" id="IPR036185">
    <property type="entry name" value="DNA_heli_DnaB-like_N_sf"/>
</dbReference>
<dbReference type="PANTHER" id="PTHR30153:SF2">
    <property type="entry name" value="REPLICATIVE DNA HELICASE"/>
    <property type="match status" value="1"/>
</dbReference>
<dbReference type="EMBL" id="JBHULR010000003">
    <property type="protein sequence ID" value="MFD2547713.1"/>
    <property type="molecule type" value="Genomic_DNA"/>
</dbReference>
<evidence type="ECO:0000256" key="9">
    <source>
        <dbReference type="ARBA" id="ARBA00023235"/>
    </source>
</evidence>
<dbReference type="EC" id="5.6.2.3" evidence="11 12"/>